<dbReference type="PANTHER" id="PTHR37314:SF4">
    <property type="entry name" value="UPF0700 TRANSMEMBRANE PROTEIN YOAK"/>
    <property type="match status" value="1"/>
</dbReference>
<feature type="transmembrane region" description="Helical" evidence="1">
    <location>
        <begin position="201"/>
        <end position="220"/>
    </location>
</feature>
<dbReference type="InterPro" id="IPR010699">
    <property type="entry name" value="DUF1275"/>
</dbReference>
<dbReference type="Proteomes" id="UP000249616">
    <property type="component" value="Chromosome"/>
</dbReference>
<evidence type="ECO:0000313" key="3">
    <source>
        <dbReference type="Proteomes" id="UP000249616"/>
    </source>
</evidence>
<feature type="transmembrane region" description="Helical" evidence="1">
    <location>
        <begin position="128"/>
        <end position="156"/>
    </location>
</feature>
<reference evidence="2 3" key="1">
    <citation type="journal article" date="2019" name="Int. J. Syst. Evol. Microbiol.">
        <title>Streptomyces cadmiisoli sp. nov., a novel actinomycete isolated from cadmium-contaminated soil.</title>
        <authorList>
            <person name="Li K."/>
            <person name="Tang X."/>
            <person name="Zhao J."/>
            <person name="Guo Y."/>
            <person name="Tang Y."/>
            <person name="Gao J."/>
        </authorList>
    </citation>
    <scope>NUCLEOTIDE SEQUENCE [LARGE SCALE GENOMIC DNA]</scope>
    <source>
        <strain evidence="2 3">ZFG47</strain>
    </source>
</reference>
<name>A0A2Z4ISH9_9ACTN</name>
<gene>
    <name evidence="2" type="ORF">DN051_04115</name>
</gene>
<sequence length="235" mass="23432">MAGSGDRPADPGLGTKSQVLLTTAAGCVNAIGFLTLGGVFTSVMTANSALLGLALGNGDPAMAKLAGVAIVAYLAGAVLGGSAAARSGRGVRSGMRGALAVECVVLSAVWAFWLVVDGRPQAVEKAVLLAASCLAMGCQSGGIRVASGGALTTAYMTGAMTGVVTDFVTRRRFDRHVALIVLLLPVGAAIGGLTVRWARLAAPAVPVLLVAAALAVVMYGGRSAARRHHGAEHSD</sequence>
<organism evidence="2 3">
    <name type="scientific">Streptomyces cadmiisoli</name>
    <dbReference type="NCBI Taxonomy" id="2184053"/>
    <lineage>
        <taxon>Bacteria</taxon>
        <taxon>Bacillati</taxon>
        <taxon>Actinomycetota</taxon>
        <taxon>Actinomycetes</taxon>
        <taxon>Kitasatosporales</taxon>
        <taxon>Streptomycetaceae</taxon>
        <taxon>Streptomyces</taxon>
        <taxon>Streptomyces aurantiacus group</taxon>
    </lineage>
</organism>
<feature type="transmembrane region" description="Helical" evidence="1">
    <location>
        <begin position="97"/>
        <end position="116"/>
    </location>
</feature>
<dbReference type="PANTHER" id="PTHR37314">
    <property type="entry name" value="SLR0142 PROTEIN"/>
    <property type="match status" value="1"/>
</dbReference>
<dbReference type="KEGG" id="scad:DN051_04115"/>
<keyword evidence="1" id="KW-0472">Membrane</keyword>
<evidence type="ECO:0000313" key="2">
    <source>
        <dbReference type="EMBL" id="AWW35932.1"/>
    </source>
</evidence>
<dbReference type="PROSITE" id="PS51257">
    <property type="entry name" value="PROKAR_LIPOPROTEIN"/>
    <property type="match status" value="1"/>
</dbReference>
<keyword evidence="1" id="KW-1133">Transmembrane helix</keyword>
<dbReference type="EMBL" id="CP030073">
    <property type="protein sequence ID" value="AWW35932.1"/>
    <property type="molecule type" value="Genomic_DNA"/>
</dbReference>
<feature type="transmembrane region" description="Helical" evidence="1">
    <location>
        <begin position="65"/>
        <end position="85"/>
    </location>
</feature>
<proteinExistence type="predicted"/>
<dbReference type="AlphaFoldDB" id="A0A2Z4ISH9"/>
<dbReference type="Pfam" id="PF06912">
    <property type="entry name" value="DUF1275"/>
    <property type="match status" value="1"/>
</dbReference>
<feature type="transmembrane region" description="Helical" evidence="1">
    <location>
        <begin position="20"/>
        <end position="45"/>
    </location>
</feature>
<feature type="transmembrane region" description="Helical" evidence="1">
    <location>
        <begin position="177"/>
        <end position="195"/>
    </location>
</feature>
<protein>
    <submittedName>
        <fullName evidence="2">DUF1275 domain-containing protein</fullName>
    </submittedName>
</protein>
<keyword evidence="3" id="KW-1185">Reference proteome</keyword>
<accession>A0A2Z4ISH9</accession>
<evidence type="ECO:0000256" key="1">
    <source>
        <dbReference type="SAM" id="Phobius"/>
    </source>
</evidence>
<keyword evidence="1" id="KW-0812">Transmembrane</keyword>